<dbReference type="WBParaSite" id="SPAL_0000349200.1">
    <property type="protein sequence ID" value="SPAL_0000349200.1"/>
    <property type="gene ID" value="SPAL_0000349200"/>
</dbReference>
<proteinExistence type="predicted"/>
<reference evidence="2" key="1">
    <citation type="submission" date="2017-02" db="UniProtKB">
        <authorList>
            <consortium name="WormBaseParasite"/>
        </authorList>
    </citation>
    <scope>IDENTIFICATION</scope>
</reference>
<dbReference type="STRING" id="174720.A0A0N5BBT6"/>
<protein>
    <submittedName>
        <fullName evidence="2">Dimer_Tnp_hAT domain-containing protein</fullName>
    </submittedName>
</protein>
<dbReference type="AlphaFoldDB" id="A0A0N5BBT6"/>
<name>A0A0N5BBT6_STREA</name>
<evidence type="ECO:0000313" key="2">
    <source>
        <dbReference type="WBParaSite" id="SPAL_0000349200.1"/>
    </source>
</evidence>
<accession>A0A0N5BBT6</accession>
<organism evidence="1 2">
    <name type="scientific">Strongyloides papillosus</name>
    <name type="common">Intestinal threadworm</name>
    <dbReference type="NCBI Taxonomy" id="174720"/>
    <lineage>
        <taxon>Eukaryota</taxon>
        <taxon>Metazoa</taxon>
        <taxon>Ecdysozoa</taxon>
        <taxon>Nematoda</taxon>
        <taxon>Chromadorea</taxon>
        <taxon>Rhabditida</taxon>
        <taxon>Tylenchina</taxon>
        <taxon>Panagrolaimomorpha</taxon>
        <taxon>Strongyloidoidea</taxon>
        <taxon>Strongyloididae</taxon>
        <taxon>Strongyloides</taxon>
    </lineage>
</organism>
<evidence type="ECO:0000313" key="1">
    <source>
        <dbReference type="Proteomes" id="UP000046392"/>
    </source>
</evidence>
<dbReference type="Proteomes" id="UP000046392">
    <property type="component" value="Unplaced"/>
</dbReference>
<keyword evidence="1" id="KW-1185">Reference proteome</keyword>
<sequence>SDILNVDVNDINILELEAYIAKLLKVNLCIYDNGYLYSLLNCISNDYSRNCPYSMLILQKSNNYFQIVSKVFPSSSTNSLNFPRLNSIEEELFFSFILKASQYNVQVNVSELEIELDKINCKKGYKAKKNNLQKIMVLIEEDEDTSTRYEEYKNKISVTTVDVNSKNISTENMLDGSSSDENNNGYSNNYKSKKILFDVLDFNYIVDEASFFSNLIFFRNSRNKIFIQCNPEADILELEGYAYTCHGTNESKNGTFFYYRCSGCTVVEDSTNINQKGQTYTIFQEYGSSEKVLKPGRNKFHCSNCFPIKFVKLMSKKIEELIKHLVENLIPDFQLNYTRIKFSTKQLYENWRIYLHDIFKHVTDSSNMNRNDFYGYIRYTINSSSTVKFSLLRFPGDTSNGLGPIIENVILSKNFIMFSSSTMLQKLKECKILLSDVCYSLVNKSYYAQLYTIHGKLEKECSKGEKRDIWLPLAMLFLKSCSEAVYTEAFSYLKRILYIEHKAILSPDEWIVDLEYAAINSIKNTYEIPQEKISLCFFHYSNALFREINSLGLTKDYLSWKNPKKKNEKILSAYIRRVFSLVFLPEKEIIEVYKKIKLDLDDICNSRDLEDVVVEKVKKFFDYFQKQWIYSNILLSSLCKYRKSCRSTNVAESFHSTVKRFGVSNTVTIEKATSRLREYLDEVELKIVRLQLNSSRYFPSLKRRTYRNLIFDDKFLFKTLTYDSKEITTENYLDALSRLVLREEIMANPDGTLSLYNGNLEDNICEVFDPSTQQHSLENEQTPIVYSLRKIPQSLKHTKINDIINSGSNYFANSSIQVIIKKMK</sequence>